<dbReference type="InterPro" id="IPR032807">
    <property type="entry name" value="GNVR"/>
</dbReference>
<dbReference type="RefSeq" id="WP_133227489.1">
    <property type="nucleotide sequence ID" value="NZ_SOZE01000003.1"/>
</dbReference>
<evidence type="ECO:0000256" key="5">
    <source>
        <dbReference type="ARBA" id="ARBA00022475"/>
    </source>
</evidence>
<comment type="similarity">
    <text evidence="2">Belongs to the CpsD/CapB family.</text>
</comment>
<evidence type="ECO:0000256" key="9">
    <source>
        <dbReference type="ARBA" id="ARBA00022741"/>
    </source>
</evidence>
<keyword evidence="8 16" id="KW-0812">Transmembrane</keyword>
<reference evidence="20 21" key="1">
    <citation type="journal article" date="2017" name="Int. J. Syst. Evol. Microbiol.">
        <title>Mucilaginibacterpsychrotolerans sp. nov., isolated from peatlands.</title>
        <authorList>
            <person name="Deng Y."/>
            <person name="Shen L."/>
            <person name="Xu B."/>
            <person name="Liu Y."/>
            <person name="Gu Z."/>
            <person name="Liu H."/>
            <person name="Zhou Y."/>
        </authorList>
    </citation>
    <scope>NUCLEOTIDE SEQUENCE [LARGE SCALE GENOMIC DNA]</scope>
    <source>
        <strain evidence="20 21">NH7-4</strain>
    </source>
</reference>
<comment type="similarity">
    <text evidence="3">Belongs to the etk/wzc family.</text>
</comment>
<evidence type="ECO:0000313" key="20">
    <source>
        <dbReference type="EMBL" id="TFF39835.1"/>
    </source>
</evidence>
<evidence type="ECO:0000313" key="21">
    <source>
        <dbReference type="Proteomes" id="UP000297540"/>
    </source>
</evidence>
<keyword evidence="14" id="KW-0829">Tyrosine-protein kinase</keyword>
<evidence type="ECO:0000256" key="16">
    <source>
        <dbReference type="SAM" id="Phobius"/>
    </source>
</evidence>
<dbReference type="InterPro" id="IPR003856">
    <property type="entry name" value="LPS_length_determ_N"/>
</dbReference>
<evidence type="ECO:0000256" key="11">
    <source>
        <dbReference type="ARBA" id="ARBA00022840"/>
    </source>
</evidence>
<gene>
    <name evidence="20" type="ORF">E2R66_05590</name>
</gene>
<comment type="caution">
    <text evidence="20">The sequence shown here is derived from an EMBL/GenBank/DDBJ whole genome shotgun (WGS) entry which is preliminary data.</text>
</comment>
<dbReference type="InterPro" id="IPR025669">
    <property type="entry name" value="AAA_dom"/>
</dbReference>
<feature type="domain" description="AAA" evidence="18">
    <location>
        <begin position="574"/>
        <end position="702"/>
    </location>
</feature>
<dbReference type="Gene3D" id="3.40.50.300">
    <property type="entry name" value="P-loop containing nucleotide triphosphate hydrolases"/>
    <property type="match status" value="1"/>
</dbReference>
<evidence type="ECO:0000256" key="3">
    <source>
        <dbReference type="ARBA" id="ARBA00008883"/>
    </source>
</evidence>
<accession>A0A4Y8SME6</accession>
<dbReference type="EC" id="2.7.10.2" evidence="4"/>
<dbReference type="AlphaFoldDB" id="A0A4Y8SME6"/>
<dbReference type="Pfam" id="PF02706">
    <property type="entry name" value="Wzz"/>
    <property type="match status" value="1"/>
</dbReference>
<evidence type="ECO:0000256" key="10">
    <source>
        <dbReference type="ARBA" id="ARBA00022777"/>
    </source>
</evidence>
<dbReference type="GO" id="GO:0005524">
    <property type="term" value="F:ATP binding"/>
    <property type="evidence" value="ECO:0007669"/>
    <property type="project" value="UniProtKB-KW"/>
</dbReference>
<evidence type="ECO:0000256" key="1">
    <source>
        <dbReference type="ARBA" id="ARBA00004429"/>
    </source>
</evidence>
<evidence type="ECO:0000256" key="8">
    <source>
        <dbReference type="ARBA" id="ARBA00022692"/>
    </source>
</evidence>
<dbReference type="SUPFAM" id="SSF52540">
    <property type="entry name" value="P-loop containing nucleoside triphosphate hydrolases"/>
    <property type="match status" value="1"/>
</dbReference>
<evidence type="ECO:0000259" key="19">
    <source>
        <dbReference type="Pfam" id="PF13807"/>
    </source>
</evidence>
<sequence>METRLVKENGNAISNFLLQIKSHWYLFAISFVVFLGLAYAYVTFATKQYLVTSTILLQQHPTSPDASSQFANGGASSALNITDNIKNEGDVLRSRNLMKEVVQNMQLNIQYFFKSGLLATEAYQETPFIVSITKNKVDSLQLRKYVINVVDENTLNIANSDEDVNLKVPFGKTVSLPQYNIQISKRPGVLPVKQEFSVNIMSEDDAVTGLLNSYDAEFTDKATTTVEFTLYYPNSKKGEAILQNLMNQYLADNLANRKRNIDSTINFVNNRIAVVAEELSGIEKDYQAFRSSNNITDIDEQSKVLVGNASIYADRYQQQQVQLSIIKSLKNRLSDPGNKEVIPSSLSIQNTSFATGLAQYNNLINEREKSKLSYTETNPVIQNIDQQIQLARRNLLQSIDSYAREIELTSAGSSTQNSIVNNNIKAVPGKQRALGDFARQQELKQQLYVYLLQKREETAMAKAADMPYSRVVDNAKSTKTPSKPVKPIIYVMSFFLGFIVPLGYVNSKSLFARKINSEADIEKQTDVLVIGKIGHNKSSGKYLVDINSRSPVTESFRTLRTKLRGLLDNDQSSVIMITSSVEGEGKTFLTSNLGSTLAMSGKSVVLVELDLRKPRLSGFLGLDATKPGFTNYVMDDLPLSKIIKPSMFDDNCFVISSGPVVANASELLLSDRLPELIADLRTKFDFVLIDSPPVGLVSDALVIQKHVDMTIFVCRHNYTNKNQIEILNDIKTKDNVENLYLVINDVDFSGSAYSGYGYGMGYGDKVN</sequence>
<feature type="domain" description="Polysaccharide chain length determinant N-terminal" evidence="17">
    <location>
        <begin position="16"/>
        <end position="104"/>
    </location>
</feature>
<evidence type="ECO:0000256" key="13">
    <source>
        <dbReference type="ARBA" id="ARBA00023136"/>
    </source>
</evidence>
<dbReference type="InterPro" id="IPR005702">
    <property type="entry name" value="Wzc-like_C"/>
</dbReference>
<keyword evidence="9" id="KW-0547">Nucleotide-binding</keyword>
<keyword evidence="12 16" id="KW-1133">Transmembrane helix</keyword>
<evidence type="ECO:0000256" key="12">
    <source>
        <dbReference type="ARBA" id="ARBA00022989"/>
    </source>
</evidence>
<evidence type="ECO:0000256" key="15">
    <source>
        <dbReference type="ARBA" id="ARBA00051245"/>
    </source>
</evidence>
<dbReference type="InterPro" id="IPR050445">
    <property type="entry name" value="Bact_polysacc_biosynth/exp"/>
</dbReference>
<evidence type="ECO:0000259" key="18">
    <source>
        <dbReference type="Pfam" id="PF13614"/>
    </source>
</evidence>
<organism evidence="20 21">
    <name type="scientific">Mucilaginibacter psychrotolerans</name>
    <dbReference type="NCBI Taxonomy" id="1524096"/>
    <lineage>
        <taxon>Bacteria</taxon>
        <taxon>Pseudomonadati</taxon>
        <taxon>Bacteroidota</taxon>
        <taxon>Sphingobacteriia</taxon>
        <taxon>Sphingobacteriales</taxon>
        <taxon>Sphingobacteriaceae</taxon>
        <taxon>Mucilaginibacter</taxon>
    </lineage>
</organism>
<dbReference type="EMBL" id="SOZE01000003">
    <property type="protein sequence ID" value="TFF39835.1"/>
    <property type="molecule type" value="Genomic_DNA"/>
</dbReference>
<protein>
    <recommendedName>
        <fullName evidence="4">non-specific protein-tyrosine kinase</fullName>
        <ecNumber evidence="4">2.7.10.2</ecNumber>
    </recommendedName>
</protein>
<dbReference type="InterPro" id="IPR027417">
    <property type="entry name" value="P-loop_NTPase"/>
</dbReference>
<dbReference type="OrthoDB" id="9794577at2"/>
<dbReference type="Proteomes" id="UP000297540">
    <property type="component" value="Unassembled WGS sequence"/>
</dbReference>
<evidence type="ECO:0000256" key="7">
    <source>
        <dbReference type="ARBA" id="ARBA00022679"/>
    </source>
</evidence>
<keyword evidence="10 20" id="KW-0418">Kinase</keyword>
<feature type="domain" description="Tyrosine-protein kinase G-rich" evidence="19">
    <location>
        <begin position="431"/>
        <end position="507"/>
    </location>
</feature>
<comment type="catalytic activity">
    <reaction evidence="15">
        <text>L-tyrosyl-[protein] + ATP = O-phospho-L-tyrosyl-[protein] + ADP + H(+)</text>
        <dbReference type="Rhea" id="RHEA:10596"/>
        <dbReference type="Rhea" id="RHEA-COMP:10136"/>
        <dbReference type="Rhea" id="RHEA-COMP:20101"/>
        <dbReference type="ChEBI" id="CHEBI:15378"/>
        <dbReference type="ChEBI" id="CHEBI:30616"/>
        <dbReference type="ChEBI" id="CHEBI:46858"/>
        <dbReference type="ChEBI" id="CHEBI:61978"/>
        <dbReference type="ChEBI" id="CHEBI:456216"/>
        <dbReference type="EC" id="2.7.10.2"/>
    </reaction>
</comment>
<evidence type="ECO:0000256" key="4">
    <source>
        <dbReference type="ARBA" id="ARBA00011903"/>
    </source>
</evidence>
<evidence type="ECO:0000256" key="2">
    <source>
        <dbReference type="ARBA" id="ARBA00007316"/>
    </source>
</evidence>
<dbReference type="GO" id="GO:0005886">
    <property type="term" value="C:plasma membrane"/>
    <property type="evidence" value="ECO:0007669"/>
    <property type="project" value="UniProtKB-SubCell"/>
</dbReference>
<dbReference type="CDD" id="cd05387">
    <property type="entry name" value="BY-kinase"/>
    <property type="match status" value="1"/>
</dbReference>
<name>A0A4Y8SME6_9SPHI</name>
<evidence type="ECO:0000256" key="14">
    <source>
        <dbReference type="ARBA" id="ARBA00023137"/>
    </source>
</evidence>
<dbReference type="Pfam" id="PF13807">
    <property type="entry name" value="GNVR"/>
    <property type="match status" value="1"/>
</dbReference>
<comment type="subcellular location">
    <subcellularLocation>
        <location evidence="1">Cell inner membrane</location>
        <topology evidence="1">Multi-pass membrane protein</topology>
    </subcellularLocation>
</comment>
<dbReference type="Pfam" id="PF13614">
    <property type="entry name" value="AAA_31"/>
    <property type="match status" value="1"/>
</dbReference>
<keyword evidence="6" id="KW-0997">Cell inner membrane</keyword>
<keyword evidence="11" id="KW-0067">ATP-binding</keyword>
<keyword evidence="7 20" id="KW-0808">Transferase</keyword>
<proteinExistence type="inferred from homology"/>
<keyword evidence="13 16" id="KW-0472">Membrane</keyword>
<dbReference type="NCBIfam" id="TIGR01007">
    <property type="entry name" value="eps_fam"/>
    <property type="match status" value="1"/>
</dbReference>
<evidence type="ECO:0000259" key="17">
    <source>
        <dbReference type="Pfam" id="PF02706"/>
    </source>
</evidence>
<dbReference type="PANTHER" id="PTHR32309:SF13">
    <property type="entry name" value="FERRIC ENTEROBACTIN TRANSPORT PROTEIN FEPE"/>
    <property type="match status" value="1"/>
</dbReference>
<feature type="transmembrane region" description="Helical" evidence="16">
    <location>
        <begin position="24"/>
        <end position="42"/>
    </location>
</feature>
<dbReference type="PANTHER" id="PTHR32309">
    <property type="entry name" value="TYROSINE-PROTEIN KINASE"/>
    <property type="match status" value="1"/>
</dbReference>
<keyword evidence="5" id="KW-1003">Cell membrane</keyword>
<keyword evidence="21" id="KW-1185">Reference proteome</keyword>
<evidence type="ECO:0000256" key="6">
    <source>
        <dbReference type="ARBA" id="ARBA00022519"/>
    </source>
</evidence>
<dbReference type="GO" id="GO:0004715">
    <property type="term" value="F:non-membrane spanning protein tyrosine kinase activity"/>
    <property type="evidence" value="ECO:0007669"/>
    <property type="project" value="UniProtKB-EC"/>
</dbReference>